<dbReference type="Pfam" id="PF04860">
    <property type="entry name" value="Phage_portal"/>
    <property type="match status" value="1"/>
</dbReference>
<proteinExistence type="predicted"/>
<evidence type="ECO:0000313" key="2">
    <source>
        <dbReference type="Proteomes" id="UP000257039"/>
    </source>
</evidence>
<organism evidence="1 2">
    <name type="scientific">Zooshikella ganghwensis</name>
    <dbReference type="NCBI Taxonomy" id="202772"/>
    <lineage>
        <taxon>Bacteria</taxon>
        <taxon>Pseudomonadati</taxon>
        <taxon>Pseudomonadota</taxon>
        <taxon>Gammaproteobacteria</taxon>
        <taxon>Oceanospirillales</taxon>
        <taxon>Zooshikellaceae</taxon>
        <taxon>Zooshikella</taxon>
    </lineage>
</organism>
<dbReference type="InterPro" id="IPR006944">
    <property type="entry name" value="Phage/GTA_portal"/>
</dbReference>
<dbReference type="InterPro" id="IPR006427">
    <property type="entry name" value="Portal_HK97"/>
</dbReference>
<accession>A0A4P9VJ48</accession>
<dbReference type="EMBL" id="NDXW01000004">
    <property type="protein sequence ID" value="RDH41752.1"/>
    <property type="molecule type" value="Genomic_DNA"/>
</dbReference>
<gene>
    <name evidence="1" type="ORF">B9G39_27215</name>
</gene>
<protein>
    <submittedName>
        <fullName evidence="1">Phage portal protein</fullName>
    </submittedName>
</protein>
<name>A0A4P9VJ48_9GAMM</name>
<reference evidence="1 2" key="1">
    <citation type="submission" date="2017-04" db="EMBL/GenBank/DDBJ databases">
        <title>Draft genome sequence of Zooshikella ganghwensis VG4 isolated from Red Sea sediments.</title>
        <authorList>
            <person name="Rehman Z."/>
            <person name="Alam I."/>
            <person name="Kamau A."/>
            <person name="Bajic V."/>
            <person name="Leiknes T."/>
        </authorList>
    </citation>
    <scope>NUCLEOTIDE SEQUENCE [LARGE SCALE GENOMIC DNA]</scope>
    <source>
        <strain evidence="1 2">VG4</strain>
    </source>
</reference>
<dbReference type="NCBIfam" id="TIGR01537">
    <property type="entry name" value="portal_HK97"/>
    <property type="match status" value="1"/>
</dbReference>
<dbReference type="AlphaFoldDB" id="A0A4P9VJ48"/>
<keyword evidence="2" id="KW-1185">Reference proteome</keyword>
<sequence>MAKKNKSKKRQAVKNETVTLDNIERLSDLLGIHQSAAGVSVTKSTAMCVSAVYACVRLISGAIATLPFEVFRKEGSSRKKDASHSLYGILRKQPNPKVSSVVFWETACTHILLQGNSYAIIHRNRQGDPLALTIIDPSRVEVDVKNDRLLYFITLEDGQYLPFDMDDILHIPGIGWNGRKGLSVISSVGQNSIGCAIAADEYAGRFLVMMLHRGVI</sequence>
<comment type="caution">
    <text evidence="1">The sequence shown here is derived from an EMBL/GenBank/DDBJ whole genome shotgun (WGS) entry which is preliminary data.</text>
</comment>
<dbReference type="Proteomes" id="UP000257039">
    <property type="component" value="Unassembled WGS sequence"/>
</dbReference>
<evidence type="ECO:0000313" key="1">
    <source>
        <dbReference type="EMBL" id="RDH41752.1"/>
    </source>
</evidence>